<evidence type="ECO:0000313" key="2">
    <source>
        <dbReference type="Proteomes" id="UP000234767"/>
    </source>
</evidence>
<protein>
    <recommendedName>
        <fullName evidence="3">HrgA protein</fullName>
    </recommendedName>
</protein>
<accession>A0A2I1XAR9</accession>
<proteinExistence type="predicted"/>
<gene>
    <name evidence="1" type="ORF">CYK00_08830</name>
</gene>
<evidence type="ECO:0000313" key="1">
    <source>
        <dbReference type="EMBL" id="PLA39720.1"/>
    </source>
</evidence>
<name>A0A2I1XAR9_NEISI</name>
<dbReference type="AlphaFoldDB" id="A0A2I1XAR9"/>
<dbReference type="RefSeq" id="WP_101810598.1">
    <property type="nucleotide sequence ID" value="NZ_PKJO01000011.1"/>
</dbReference>
<sequence length="322" mass="37635">MDDEKLGFVELAVSAMEMVNRPITPTELWEFVLQNKLHFQLKTFDEKTQTFSGKTPSATFNARIRTDKEHFVEIPNTKPKQYILKHQFNHASKQPVSRTHTKKSTFHERDLHPVLAHFLKHSDYFQAYPKTIFHEESSKGQKGEDKWLYPDMVAVNFEYANYQKNNVLPFIKKFDISPIKIFSFELKKELNTSNYKEYFFQAVSNSSWANEGYLVALHIKQDSQFIEALQKLSQSFGIGIIHLNIDNIEKSAILSPARFKEKMDYSVVYELADKNPNFAQFLKTVTDFEPQYPARFSSEFDEILTVDKLPKYLDTMLQATLK</sequence>
<reference evidence="1 2" key="1">
    <citation type="submission" date="2017-12" db="EMBL/GenBank/DDBJ databases">
        <title>Phylogenetic diversity of female urinary microbiome.</title>
        <authorList>
            <person name="Thomas-White K."/>
            <person name="Wolfe A.J."/>
        </authorList>
    </citation>
    <scope>NUCLEOTIDE SEQUENCE [LARGE SCALE GENOMIC DNA]</scope>
    <source>
        <strain evidence="1 2">UMB0321</strain>
    </source>
</reference>
<dbReference type="EMBL" id="PKJO01000011">
    <property type="protein sequence ID" value="PLA39720.1"/>
    <property type="molecule type" value="Genomic_DNA"/>
</dbReference>
<evidence type="ECO:0008006" key="3">
    <source>
        <dbReference type="Google" id="ProtNLM"/>
    </source>
</evidence>
<dbReference type="Proteomes" id="UP000234767">
    <property type="component" value="Unassembled WGS sequence"/>
</dbReference>
<comment type="caution">
    <text evidence="1">The sequence shown here is derived from an EMBL/GenBank/DDBJ whole genome shotgun (WGS) entry which is preliminary data.</text>
</comment>
<organism evidence="1 2">
    <name type="scientific">Neisseria sicca</name>
    <dbReference type="NCBI Taxonomy" id="490"/>
    <lineage>
        <taxon>Bacteria</taxon>
        <taxon>Pseudomonadati</taxon>
        <taxon>Pseudomonadota</taxon>
        <taxon>Betaproteobacteria</taxon>
        <taxon>Neisseriales</taxon>
        <taxon>Neisseriaceae</taxon>
        <taxon>Neisseria</taxon>
    </lineage>
</organism>